<evidence type="ECO:0000313" key="7">
    <source>
        <dbReference type="Proteomes" id="UP001597286"/>
    </source>
</evidence>
<dbReference type="InterPro" id="IPR013805">
    <property type="entry name" value="GrpE_CC"/>
</dbReference>
<dbReference type="HAMAP" id="MF_01151">
    <property type="entry name" value="GrpE"/>
    <property type="match status" value="1"/>
</dbReference>
<feature type="compositionally biased region" description="Low complexity" evidence="5">
    <location>
        <begin position="19"/>
        <end position="30"/>
    </location>
</feature>
<name>A0ABW4PEA3_9NOCA</name>
<comment type="subcellular location">
    <subcellularLocation>
        <location evidence="3">Cytoplasm</location>
    </subcellularLocation>
</comment>
<keyword evidence="7" id="KW-1185">Reference proteome</keyword>
<keyword evidence="3" id="KW-0963">Cytoplasm</keyword>
<evidence type="ECO:0000256" key="3">
    <source>
        <dbReference type="HAMAP-Rule" id="MF_01151"/>
    </source>
</evidence>
<dbReference type="Gene3D" id="2.30.22.10">
    <property type="entry name" value="Head domain of nucleotide exchange factor GrpE"/>
    <property type="match status" value="1"/>
</dbReference>
<feature type="region of interest" description="Disordered" evidence="5">
    <location>
        <begin position="1"/>
        <end position="30"/>
    </location>
</feature>
<comment type="subunit">
    <text evidence="3">Homodimer.</text>
</comment>
<dbReference type="SUPFAM" id="SSF51064">
    <property type="entry name" value="Head domain of nucleotide exchange factor GrpE"/>
    <property type="match status" value="1"/>
</dbReference>
<keyword evidence="3" id="KW-0346">Stress response</keyword>
<evidence type="ECO:0000256" key="1">
    <source>
        <dbReference type="ARBA" id="ARBA00009054"/>
    </source>
</evidence>
<organism evidence="6 7">
    <name type="scientific">Rhodococcus gannanensis</name>
    <dbReference type="NCBI Taxonomy" id="1960308"/>
    <lineage>
        <taxon>Bacteria</taxon>
        <taxon>Bacillati</taxon>
        <taxon>Actinomycetota</taxon>
        <taxon>Actinomycetes</taxon>
        <taxon>Mycobacteriales</taxon>
        <taxon>Nocardiaceae</taxon>
        <taxon>Rhodococcus</taxon>
    </lineage>
</organism>
<dbReference type="InterPro" id="IPR000740">
    <property type="entry name" value="GrpE"/>
</dbReference>
<dbReference type="RefSeq" id="WP_378487851.1">
    <property type="nucleotide sequence ID" value="NZ_JBHUFB010000020.1"/>
</dbReference>
<evidence type="ECO:0000313" key="6">
    <source>
        <dbReference type="EMBL" id="MFD1815425.1"/>
    </source>
</evidence>
<evidence type="ECO:0000256" key="2">
    <source>
        <dbReference type="ARBA" id="ARBA00023186"/>
    </source>
</evidence>
<dbReference type="EMBL" id="JBHUFB010000020">
    <property type="protein sequence ID" value="MFD1815425.1"/>
    <property type="molecule type" value="Genomic_DNA"/>
</dbReference>
<dbReference type="PANTHER" id="PTHR21237">
    <property type="entry name" value="GRPE PROTEIN"/>
    <property type="match status" value="1"/>
</dbReference>
<dbReference type="Proteomes" id="UP001597286">
    <property type="component" value="Unassembled WGS sequence"/>
</dbReference>
<dbReference type="Gene3D" id="3.90.20.20">
    <property type="match status" value="1"/>
</dbReference>
<dbReference type="InterPro" id="IPR009012">
    <property type="entry name" value="GrpE_head"/>
</dbReference>
<accession>A0ABW4PEA3</accession>
<sequence length="187" mass="19763">MTAENPDREPADAPDVDADTTPAADAAAGAAAEVTEVDELAKVTEERDQAVKDLGYAKADHANDLRKFKIRQAEAVDNTKIAIVGKFLDVADDLDRARAHGDLETGPLKALSDKLSGVLEGIGLVAFGEEGDAFAPDLHEAVQMEGEGHNPVLGTVLRKGYRIGDRVLRHAMVTVTDGEPAADEPAQ</sequence>
<proteinExistence type="inferred from homology"/>
<protein>
    <recommendedName>
        <fullName evidence="3">Protein GrpE</fullName>
    </recommendedName>
    <alternativeName>
        <fullName evidence="3">HSP-70 cofactor</fullName>
    </alternativeName>
</protein>
<evidence type="ECO:0000256" key="5">
    <source>
        <dbReference type="SAM" id="MobiDB-lite"/>
    </source>
</evidence>
<comment type="function">
    <text evidence="3">Participates actively in the response to hyperosmotic and heat shock by preventing the aggregation of stress-denatured proteins, in association with DnaK and GrpE. It is the nucleotide exchange factor for DnaK and may function as a thermosensor. Unfolded proteins bind initially to DnaJ; upon interaction with the DnaJ-bound protein, DnaK hydrolyzes its bound ATP, resulting in the formation of a stable complex. GrpE releases ADP from DnaK; ATP binding to DnaK triggers the release of the substrate protein, thus completing the reaction cycle. Several rounds of ATP-dependent interactions between DnaJ, DnaK and GrpE are required for fully efficient folding.</text>
</comment>
<dbReference type="Pfam" id="PF01025">
    <property type="entry name" value="GrpE"/>
    <property type="match status" value="1"/>
</dbReference>
<reference evidence="7" key="1">
    <citation type="journal article" date="2019" name="Int. J. Syst. Evol. Microbiol.">
        <title>The Global Catalogue of Microorganisms (GCM) 10K type strain sequencing project: providing services to taxonomists for standard genome sequencing and annotation.</title>
        <authorList>
            <consortium name="The Broad Institute Genomics Platform"/>
            <consortium name="The Broad Institute Genome Sequencing Center for Infectious Disease"/>
            <person name="Wu L."/>
            <person name="Ma J."/>
        </authorList>
    </citation>
    <scope>NUCLEOTIDE SEQUENCE [LARGE SCALE GENOMIC DNA]</scope>
    <source>
        <strain evidence="7">DT72</strain>
    </source>
</reference>
<dbReference type="PANTHER" id="PTHR21237:SF23">
    <property type="entry name" value="GRPE PROTEIN HOMOLOG, MITOCHONDRIAL"/>
    <property type="match status" value="1"/>
</dbReference>
<comment type="caution">
    <text evidence="6">The sequence shown here is derived from an EMBL/GenBank/DDBJ whole genome shotgun (WGS) entry which is preliminary data.</text>
</comment>
<dbReference type="PRINTS" id="PR00773">
    <property type="entry name" value="GRPEPROTEIN"/>
</dbReference>
<gene>
    <name evidence="3 6" type="primary">grpE</name>
    <name evidence="6" type="ORF">ACFSJG_24665</name>
</gene>
<keyword evidence="2 3" id="KW-0143">Chaperone</keyword>
<evidence type="ECO:0000256" key="4">
    <source>
        <dbReference type="RuleBase" id="RU004478"/>
    </source>
</evidence>
<comment type="similarity">
    <text evidence="1 3 4">Belongs to the GrpE family.</text>
</comment>
<feature type="compositionally biased region" description="Basic and acidic residues" evidence="5">
    <location>
        <begin position="1"/>
        <end position="11"/>
    </location>
</feature>
<dbReference type="SUPFAM" id="SSF58014">
    <property type="entry name" value="Coiled-coil domain of nucleotide exchange factor GrpE"/>
    <property type="match status" value="1"/>
</dbReference>